<evidence type="ECO:0000313" key="2">
    <source>
        <dbReference type="EMBL" id="JAH88160.1"/>
    </source>
</evidence>
<accession>A0A0E9WF06</accession>
<reference evidence="2" key="1">
    <citation type="submission" date="2014-11" db="EMBL/GenBank/DDBJ databases">
        <authorList>
            <person name="Amaro Gonzalez C."/>
        </authorList>
    </citation>
    <scope>NUCLEOTIDE SEQUENCE</scope>
</reference>
<evidence type="ECO:0000256" key="1">
    <source>
        <dbReference type="SAM" id="Phobius"/>
    </source>
</evidence>
<dbReference type="AlphaFoldDB" id="A0A0E9WF06"/>
<feature type="transmembrane region" description="Helical" evidence="1">
    <location>
        <begin position="18"/>
        <end position="38"/>
    </location>
</feature>
<dbReference type="EMBL" id="GBXM01020417">
    <property type="protein sequence ID" value="JAH88160.1"/>
    <property type="molecule type" value="Transcribed_RNA"/>
</dbReference>
<keyword evidence="1" id="KW-0472">Membrane</keyword>
<keyword evidence="1" id="KW-0812">Transmembrane</keyword>
<reference evidence="2" key="2">
    <citation type="journal article" date="2015" name="Fish Shellfish Immunol.">
        <title>Early steps in the European eel (Anguilla anguilla)-Vibrio vulnificus interaction in the gills: Role of the RtxA13 toxin.</title>
        <authorList>
            <person name="Callol A."/>
            <person name="Pajuelo D."/>
            <person name="Ebbesson L."/>
            <person name="Teles M."/>
            <person name="MacKenzie S."/>
            <person name="Amaro C."/>
        </authorList>
    </citation>
    <scope>NUCLEOTIDE SEQUENCE</scope>
</reference>
<organism evidence="2">
    <name type="scientific">Anguilla anguilla</name>
    <name type="common">European freshwater eel</name>
    <name type="synonym">Muraena anguilla</name>
    <dbReference type="NCBI Taxonomy" id="7936"/>
    <lineage>
        <taxon>Eukaryota</taxon>
        <taxon>Metazoa</taxon>
        <taxon>Chordata</taxon>
        <taxon>Craniata</taxon>
        <taxon>Vertebrata</taxon>
        <taxon>Euteleostomi</taxon>
        <taxon>Actinopterygii</taxon>
        <taxon>Neopterygii</taxon>
        <taxon>Teleostei</taxon>
        <taxon>Anguilliformes</taxon>
        <taxon>Anguillidae</taxon>
        <taxon>Anguilla</taxon>
    </lineage>
</organism>
<protein>
    <submittedName>
        <fullName evidence="2">Uncharacterized protein</fullName>
    </submittedName>
</protein>
<sequence length="39" mass="4641">MWWSCGGLVEFPGRTFEFFLLFFSLLLSLFLWVTAPFFS</sequence>
<proteinExistence type="predicted"/>
<name>A0A0E9WF06_ANGAN</name>
<keyword evidence="1" id="KW-1133">Transmembrane helix</keyword>